<evidence type="ECO:0000256" key="1">
    <source>
        <dbReference type="SAM" id="MobiDB-lite"/>
    </source>
</evidence>
<organism evidence="3 4">
    <name type="scientific">Pyrenophora tritici-repentis</name>
    <dbReference type="NCBI Taxonomy" id="45151"/>
    <lineage>
        <taxon>Eukaryota</taxon>
        <taxon>Fungi</taxon>
        <taxon>Dikarya</taxon>
        <taxon>Ascomycota</taxon>
        <taxon>Pezizomycotina</taxon>
        <taxon>Dothideomycetes</taxon>
        <taxon>Pleosporomycetidae</taxon>
        <taxon>Pleosporales</taxon>
        <taxon>Pleosporineae</taxon>
        <taxon>Pleosporaceae</taxon>
        <taxon>Pyrenophora</taxon>
    </lineage>
</organism>
<reference evidence="4" key="4">
    <citation type="journal article" date="2022" name="Microb. Genom.">
        <title>A global pangenome for the wheat fungal pathogen Pyrenophora tritici-repentis and prediction of effector protein structural homology.</title>
        <authorList>
            <person name="Moolhuijzen P.M."/>
            <person name="See P.T."/>
            <person name="Shi G."/>
            <person name="Powell H.R."/>
            <person name="Cockram J."/>
            <person name="Jorgensen L.N."/>
            <person name="Benslimane H."/>
            <person name="Strelkov S.E."/>
            <person name="Turner J."/>
            <person name="Liu Z."/>
            <person name="Moffat C.S."/>
        </authorList>
    </citation>
    <scope>NUCLEOTIDE SEQUENCE [LARGE SCALE GENOMIC DNA]</scope>
</reference>
<evidence type="ECO:0000313" key="2">
    <source>
        <dbReference type="EMBL" id="KAF7566943.1"/>
    </source>
</evidence>
<proteinExistence type="predicted"/>
<reference evidence="2" key="1">
    <citation type="journal article" date="2018" name="BMC Genomics">
        <title>Comparative genomics of the wheat fungal pathogen Pyrenophora tritici-repentis reveals chromosomal variations and genome plasticity.</title>
        <authorList>
            <person name="Moolhuijzen P."/>
            <person name="See P.T."/>
            <person name="Hane J.K."/>
            <person name="Shi G."/>
            <person name="Liu Z."/>
            <person name="Oliver R.P."/>
            <person name="Moffat C.S."/>
        </authorList>
    </citation>
    <scope>NUCLEOTIDE SEQUENCE [LARGE SCALE GENOMIC DNA]</scope>
    <source>
        <strain evidence="2">M4</strain>
    </source>
</reference>
<dbReference type="EMBL" id="NRDI02000006">
    <property type="protein sequence ID" value="KAI1515811.1"/>
    <property type="molecule type" value="Genomic_DNA"/>
</dbReference>
<dbReference type="AlphaFoldDB" id="A0A2W1CYZ5"/>
<name>A0A2W1CYZ5_9PLEO</name>
<dbReference type="Proteomes" id="UP000249757">
    <property type="component" value="Unassembled WGS sequence"/>
</dbReference>
<comment type="caution">
    <text evidence="3">The sequence shown here is derived from an EMBL/GenBank/DDBJ whole genome shotgun (WGS) entry which is preliminary data.</text>
</comment>
<evidence type="ECO:0000313" key="4">
    <source>
        <dbReference type="Proteomes" id="UP000249757"/>
    </source>
</evidence>
<dbReference type="EMBL" id="NQIK02000008">
    <property type="protein sequence ID" value="KAF7566943.1"/>
    <property type="molecule type" value="Genomic_DNA"/>
</dbReference>
<dbReference type="OrthoDB" id="3679162at2759"/>
<protein>
    <submittedName>
        <fullName evidence="3">Uncharacterized protein</fullName>
    </submittedName>
</protein>
<dbReference type="Proteomes" id="UP000245464">
    <property type="component" value="Chromosome 8"/>
</dbReference>
<feature type="compositionally biased region" description="Low complexity" evidence="1">
    <location>
        <begin position="144"/>
        <end position="163"/>
    </location>
</feature>
<keyword evidence="4" id="KW-1185">Reference proteome</keyword>
<reference evidence="3" key="2">
    <citation type="submission" date="2021-05" db="EMBL/GenBank/DDBJ databases">
        <authorList>
            <person name="Moolhuijzen P.M."/>
            <person name="Moffat C.S."/>
        </authorList>
    </citation>
    <scope>NUCLEOTIDE SEQUENCE</scope>
    <source>
        <strain evidence="3">86-124</strain>
    </source>
</reference>
<accession>A0A2W1CYZ5</accession>
<reference evidence="3" key="3">
    <citation type="journal article" date="2022" name="bioRxiv">
        <title>A global pangenome for the wheat fungal pathogen Pyrenophora tritici-repentis and prediction of effector protein structural homology.</title>
        <authorList>
            <person name="Moolhuijzen P."/>
            <person name="See P.T."/>
            <person name="Shi G."/>
            <person name="Powell H.R."/>
            <person name="Cockram J."/>
            <person name="Jorgensen L.N."/>
            <person name="Benslimane H."/>
            <person name="Strelkov S.E."/>
            <person name="Turner J."/>
            <person name="Liu Z."/>
            <person name="Moffat C.S."/>
        </authorList>
    </citation>
    <scope>NUCLEOTIDE SEQUENCE</scope>
    <source>
        <strain evidence="3">86-124</strain>
    </source>
</reference>
<evidence type="ECO:0000313" key="3">
    <source>
        <dbReference type="EMBL" id="KAI1515811.1"/>
    </source>
</evidence>
<sequence>MKVFIVTAQALDPQDKWDFEYAAPAEYAAVPIIRQNLGLVRTPYNKNKFEPEKETLDKGTNEEYCARAESDPYTHYILKTGKYKGKTIKQIHEQVSEKGNYLTWMLTNAKACKDLDEGHIVRRAIVHWDSEAKKTEPAVTPSKAPSARSGPAATSAAPGSPAARFRDSQGKKKWIDGMDIIGLFHMTESQLTRAGVKANPKKIEDDEDPFYPVNWRYKSYDLQKVYNAAVRSPNCPRDETLDQALERYLEKVRKCGRGKMRLLPAYCQCKDCDDITSGPTSAGSDFCRIMEEEYRADMRIQDEVNESLFAELDPCSD</sequence>
<gene>
    <name evidence="3" type="ORF">Ptr86124_005812</name>
    <name evidence="2" type="ORF">PtrM4_135340</name>
</gene>
<feature type="region of interest" description="Disordered" evidence="1">
    <location>
        <begin position="132"/>
        <end position="168"/>
    </location>
</feature>